<organism evidence="7 8">
    <name type="scientific">Trueperella pecoris</name>
    <dbReference type="NCBI Taxonomy" id="2733571"/>
    <lineage>
        <taxon>Bacteria</taxon>
        <taxon>Bacillati</taxon>
        <taxon>Actinomycetota</taxon>
        <taxon>Actinomycetes</taxon>
        <taxon>Actinomycetales</taxon>
        <taxon>Actinomycetaceae</taxon>
        <taxon>Trueperella</taxon>
    </lineage>
</organism>
<dbReference type="Pfam" id="PF01497">
    <property type="entry name" value="Peripla_BP_2"/>
    <property type="match status" value="1"/>
</dbReference>
<accession>A0A7M1R0Q7</accession>
<dbReference type="PROSITE" id="PS50983">
    <property type="entry name" value="FE_B12_PBP"/>
    <property type="match status" value="1"/>
</dbReference>
<comment type="similarity">
    <text evidence="2">Belongs to the bacterial solute-binding protein 8 family.</text>
</comment>
<evidence type="ECO:0000259" key="6">
    <source>
        <dbReference type="PROSITE" id="PS50983"/>
    </source>
</evidence>
<dbReference type="PROSITE" id="PS51257">
    <property type="entry name" value="PROKAR_LIPOPROTEIN"/>
    <property type="match status" value="1"/>
</dbReference>
<dbReference type="RefSeq" id="WP_197553520.1">
    <property type="nucleotide sequence ID" value="NZ_CP063212.1"/>
</dbReference>
<feature type="chain" id="PRO_5029817748" evidence="5">
    <location>
        <begin position="28"/>
        <end position="333"/>
    </location>
</feature>
<evidence type="ECO:0000256" key="5">
    <source>
        <dbReference type="SAM" id="SignalP"/>
    </source>
</evidence>
<feature type="domain" description="Fe/B12 periplasmic-binding" evidence="6">
    <location>
        <begin position="66"/>
        <end position="333"/>
    </location>
</feature>
<protein>
    <submittedName>
        <fullName evidence="7">ABC transporter substrate-binding protein</fullName>
    </submittedName>
</protein>
<dbReference type="GO" id="GO:1901678">
    <property type="term" value="P:iron coordination entity transport"/>
    <property type="evidence" value="ECO:0007669"/>
    <property type="project" value="UniProtKB-ARBA"/>
</dbReference>
<dbReference type="PANTHER" id="PTHR30532:SF28">
    <property type="entry name" value="PETROBACTIN-BINDING PROTEIN YCLQ"/>
    <property type="match status" value="1"/>
</dbReference>
<dbReference type="InterPro" id="IPR002491">
    <property type="entry name" value="ABC_transptr_periplasmic_BD"/>
</dbReference>
<proteinExistence type="inferred from homology"/>
<dbReference type="SUPFAM" id="SSF53807">
    <property type="entry name" value="Helical backbone' metal receptor"/>
    <property type="match status" value="1"/>
</dbReference>
<gene>
    <name evidence="7" type="ORF">INS90_00595</name>
</gene>
<dbReference type="InterPro" id="IPR051313">
    <property type="entry name" value="Bact_iron-sidero_bind"/>
</dbReference>
<dbReference type="GO" id="GO:0030288">
    <property type="term" value="C:outer membrane-bounded periplasmic space"/>
    <property type="evidence" value="ECO:0007669"/>
    <property type="project" value="TreeGrafter"/>
</dbReference>
<evidence type="ECO:0000256" key="2">
    <source>
        <dbReference type="ARBA" id="ARBA00008814"/>
    </source>
</evidence>
<sequence length="333" mass="34898">MYFSKAIKATALVALSALALTACSASAEKAPAGATSSATASSAATDFPRTIKHAAGETTIEAKPASIVVLDMAALDTIDALGAGHAVTGTVTKNVPTWLKDDEGIDYTKVTSVGGLKEPDMEAIAKLNPDLVIVGNRSASFYEEFSQLFPTIDVTHSWKSSDYSATVPQSVEMLASAIGADGKAAADAITEKVAAYTGMGKDKGNALVVMTSAGELSVHDRGSRWAPIWDVFGFGEAYKKAEADQGHKGEKVSFETVKDINPDWLFVVDRDAAIGKSEAGQAAAQVLDNELINATTAAQKGQIVYLSPERWYVVMTGASNFPAILDEIADAIK</sequence>
<evidence type="ECO:0000256" key="1">
    <source>
        <dbReference type="ARBA" id="ARBA00004196"/>
    </source>
</evidence>
<evidence type="ECO:0000313" key="8">
    <source>
        <dbReference type="Proteomes" id="UP000594961"/>
    </source>
</evidence>
<dbReference type="Gene3D" id="3.40.50.1980">
    <property type="entry name" value="Nitrogenase molybdenum iron protein domain"/>
    <property type="match status" value="2"/>
</dbReference>
<dbReference type="EMBL" id="CP063212">
    <property type="protein sequence ID" value="QOR47849.1"/>
    <property type="molecule type" value="Genomic_DNA"/>
</dbReference>
<dbReference type="PANTHER" id="PTHR30532">
    <property type="entry name" value="IRON III DICITRATE-BINDING PERIPLASMIC PROTEIN"/>
    <property type="match status" value="1"/>
</dbReference>
<dbReference type="AlphaFoldDB" id="A0A7M1R0Q7"/>
<evidence type="ECO:0000313" key="7">
    <source>
        <dbReference type="EMBL" id="QOR47849.1"/>
    </source>
</evidence>
<evidence type="ECO:0000256" key="3">
    <source>
        <dbReference type="ARBA" id="ARBA00022448"/>
    </source>
</evidence>
<keyword evidence="4 5" id="KW-0732">Signal</keyword>
<keyword evidence="3" id="KW-0813">Transport</keyword>
<name>A0A7M1R0Q7_9ACTO</name>
<dbReference type="Proteomes" id="UP000594961">
    <property type="component" value="Chromosome"/>
</dbReference>
<evidence type="ECO:0000256" key="4">
    <source>
        <dbReference type="ARBA" id="ARBA00022729"/>
    </source>
</evidence>
<reference evidence="7 8" key="1">
    <citation type="submission" date="2020-10" db="EMBL/GenBank/DDBJ databases">
        <title>Trueperella pecoris sp. nov. isolated from bovine and porcine specimens.</title>
        <authorList>
            <person name="Schoenecker L."/>
            <person name="Schnydrig P."/>
            <person name="Brodard I."/>
            <person name="Thomann A."/>
            <person name="Hemphill A."/>
            <person name="Rodriguez-Campos S."/>
            <person name="Perreten V."/>
            <person name="Jores J."/>
            <person name="Kittl S."/>
        </authorList>
    </citation>
    <scope>NUCLEOTIDE SEQUENCE [LARGE SCALE GENOMIC DNA]</scope>
    <source>
        <strain evidence="7 8">19OD0592</strain>
    </source>
</reference>
<feature type="signal peptide" evidence="5">
    <location>
        <begin position="1"/>
        <end position="27"/>
    </location>
</feature>
<comment type="subcellular location">
    <subcellularLocation>
        <location evidence="1">Cell envelope</location>
    </subcellularLocation>
</comment>